<dbReference type="GO" id="GO:0051267">
    <property type="term" value="F:CP2 mannose-ethanolamine phosphotransferase activity"/>
    <property type="evidence" value="ECO:0007669"/>
    <property type="project" value="TreeGrafter"/>
</dbReference>
<feature type="transmembrane region" description="Helical" evidence="11">
    <location>
        <begin position="680"/>
        <end position="700"/>
    </location>
</feature>
<dbReference type="InterPro" id="IPR045687">
    <property type="entry name" value="PIGG/GPI7_C"/>
</dbReference>
<dbReference type="SUPFAM" id="SSF53649">
    <property type="entry name" value="Alkaline phosphatase-like"/>
    <property type="match status" value="1"/>
</dbReference>
<dbReference type="Gene3D" id="3.40.720.10">
    <property type="entry name" value="Alkaline Phosphatase, subunit A"/>
    <property type="match status" value="1"/>
</dbReference>
<evidence type="ECO:0000259" key="12">
    <source>
        <dbReference type="Pfam" id="PF19316"/>
    </source>
</evidence>
<evidence type="ECO:0000256" key="9">
    <source>
        <dbReference type="ARBA" id="ARBA00023136"/>
    </source>
</evidence>
<evidence type="ECO:0000256" key="3">
    <source>
        <dbReference type="ARBA" id="ARBA00005315"/>
    </source>
</evidence>
<feature type="transmembrane region" description="Helical" evidence="11">
    <location>
        <begin position="738"/>
        <end position="760"/>
    </location>
</feature>
<keyword evidence="6 11" id="KW-0812">Transmembrane</keyword>
<feature type="transmembrane region" description="Helical" evidence="11">
    <location>
        <begin position="434"/>
        <end position="459"/>
    </location>
</feature>
<dbReference type="Pfam" id="PF01663">
    <property type="entry name" value="Phosphodiest"/>
    <property type="match status" value="1"/>
</dbReference>
<feature type="transmembrane region" description="Helical" evidence="11">
    <location>
        <begin position="499"/>
        <end position="518"/>
    </location>
</feature>
<keyword evidence="4" id="KW-0337">GPI-anchor biosynthesis</keyword>
<evidence type="ECO:0000313" key="13">
    <source>
        <dbReference type="EMBL" id="ADY41212.1"/>
    </source>
</evidence>
<feature type="transmembrane region" description="Helical" evidence="11">
    <location>
        <begin position="654"/>
        <end position="674"/>
    </location>
</feature>
<accession>F1KTK8</accession>
<dbReference type="GO" id="GO:0006506">
    <property type="term" value="P:GPI anchor biosynthetic process"/>
    <property type="evidence" value="ECO:0007669"/>
    <property type="project" value="UniProtKB-UniPathway"/>
</dbReference>
<keyword evidence="10" id="KW-0325">Glycoprotein</keyword>
<keyword evidence="7" id="KW-0256">Endoplasmic reticulum</keyword>
<feature type="transmembrane region" description="Helical" evidence="11">
    <location>
        <begin position="963"/>
        <end position="981"/>
    </location>
</feature>
<dbReference type="InterPro" id="IPR039527">
    <property type="entry name" value="PIGG/GPI7"/>
</dbReference>
<keyword evidence="8 11" id="KW-1133">Transmembrane helix</keyword>
<feature type="transmembrane region" description="Helical" evidence="11">
    <location>
        <begin position="524"/>
        <end position="545"/>
    </location>
</feature>
<evidence type="ECO:0000256" key="10">
    <source>
        <dbReference type="ARBA" id="ARBA00023180"/>
    </source>
</evidence>
<evidence type="ECO:0000256" key="5">
    <source>
        <dbReference type="ARBA" id="ARBA00022679"/>
    </source>
</evidence>
<protein>
    <submittedName>
        <fullName evidence="13">GPI ethanolamine phosphate transferase 2</fullName>
    </submittedName>
</protein>
<dbReference type="Pfam" id="PF19316">
    <property type="entry name" value="PIGO_PIGG"/>
    <property type="match status" value="1"/>
</dbReference>
<feature type="transmembrane region" description="Helical" evidence="11">
    <location>
        <begin position="806"/>
        <end position="828"/>
    </location>
</feature>
<feature type="transmembrane region" description="Helical" evidence="11">
    <location>
        <begin position="767"/>
        <end position="786"/>
    </location>
</feature>
<comment type="subcellular location">
    <subcellularLocation>
        <location evidence="1">Endoplasmic reticulum membrane</location>
        <topology evidence="1">Multi-pass membrane protein</topology>
    </subcellularLocation>
</comment>
<keyword evidence="5 13" id="KW-0808">Transferase</keyword>
<dbReference type="InterPro" id="IPR002591">
    <property type="entry name" value="Phosphodiest/P_Trfase"/>
</dbReference>
<reference evidence="13" key="1">
    <citation type="journal article" date="2011" name="Genome Res.">
        <title>Deep small RNA sequencing from the nematode Ascaris reveals conservation, functional diversification, and novel developmental profiles.</title>
        <authorList>
            <person name="Wang J."/>
            <person name="Czech B."/>
            <person name="Crunk A."/>
            <person name="Wallace A."/>
            <person name="Mitreva M."/>
            <person name="Hannon G.J."/>
            <person name="Davis R.E."/>
        </authorList>
    </citation>
    <scope>NUCLEOTIDE SEQUENCE</scope>
</reference>
<evidence type="ECO:0000256" key="8">
    <source>
        <dbReference type="ARBA" id="ARBA00022989"/>
    </source>
</evidence>
<feature type="domain" description="GPI ethanolamine phosphate transferase 2 C-terminal" evidence="12">
    <location>
        <begin position="780"/>
        <end position="963"/>
    </location>
</feature>
<comment type="similarity">
    <text evidence="3">Belongs to the PIGG/PIGN/PIGO family. PIGG subfamily.</text>
</comment>
<name>F1KTK8_ASCSU</name>
<dbReference type="InterPro" id="IPR037674">
    <property type="entry name" value="PIG-G_N"/>
</dbReference>
<evidence type="ECO:0000256" key="11">
    <source>
        <dbReference type="SAM" id="Phobius"/>
    </source>
</evidence>
<dbReference type="UniPathway" id="UPA00196"/>
<feature type="transmembrane region" description="Helical" evidence="11">
    <location>
        <begin position="922"/>
        <end position="943"/>
    </location>
</feature>
<evidence type="ECO:0000256" key="2">
    <source>
        <dbReference type="ARBA" id="ARBA00004687"/>
    </source>
</evidence>
<dbReference type="CDD" id="cd16024">
    <property type="entry name" value="GPI_EPT_2"/>
    <property type="match status" value="1"/>
</dbReference>
<keyword evidence="9 11" id="KW-0472">Membrane</keyword>
<dbReference type="GO" id="GO:0005789">
    <property type="term" value="C:endoplasmic reticulum membrane"/>
    <property type="evidence" value="ECO:0007669"/>
    <property type="project" value="UniProtKB-SubCell"/>
</dbReference>
<dbReference type="AlphaFoldDB" id="F1KTK8"/>
<feature type="transmembrane region" description="Helical" evidence="11">
    <location>
        <begin position="712"/>
        <end position="732"/>
    </location>
</feature>
<proteinExistence type="evidence at transcript level"/>
<evidence type="ECO:0000256" key="4">
    <source>
        <dbReference type="ARBA" id="ARBA00022502"/>
    </source>
</evidence>
<evidence type="ECO:0000256" key="6">
    <source>
        <dbReference type="ARBA" id="ARBA00022692"/>
    </source>
</evidence>
<evidence type="ECO:0000256" key="1">
    <source>
        <dbReference type="ARBA" id="ARBA00004477"/>
    </source>
</evidence>
<dbReference type="EMBL" id="JI165641">
    <property type="protein sequence ID" value="ADY41212.1"/>
    <property type="molecule type" value="mRNA"/>
</dbReference>
<dbReference type="PANTHER" id="PTHR23072">
    <property type="entry name" value="PHOSPHATIDYLINOSITOL GLYCAN-RELATED"/>
    <property type="match status" value="1"/>
</dbReference>
<organism evidence="13">
    <name type="scientific">Ascaris suum</name>
    <name type="common">Pig roundworm</name>
    <name type="synonym">Ascaris lumbricoides</name>
    <dbReference type="NCBI Taxonomy" id="6253"/>
    <lineage>
        <taxon>Eukaryota</taxon>
        <taxon>Metazoa</taxon>
        <taxon>Ecdysozoa</taxon>
        <taxon>Nematoda</taxon>
        <taxon>Chromadorea</taxon>
        <taxon>Rhabditida</taxon>
        <taxon>Spirurina</taxon>
        <taxon>Ascaridomorpha</taxon>
        <taxon>Ascaridoidea</taxon>
        <taxon>Ascarididae</taxon>
        <taxon>Ascaris</taxon>
    </lineage>
</organism>
<sequence length="992" mass="113564">MILHTTYPQLSLLCFIHLLAVFIFAIGFFHTNTHRSVHHYNTDTMKELQDIIQGVKCVHNVKRLVRRRVTQKLVIMVIDAWRAGFYFDSITCKMPFLCALQNSGQAFAFEAHVQTPTVTMPRIKAFTAGTVPSFGDVVLNFASNEISEDNIVDRLKHAGFRIMFCGDDTWFRLFPKRFETGSEGTVSFFVSDYTEVDNNVTLCMERKLNKERIQDWDVMILHYLGLDHIGHSLGGNHETLNVKLKEMDSVIKKLHSKMSELVGTGFWMVILGDHGMTEAGGHGGSSMRETSVPLVFIDGAQERANWSTDGVSDPSKPMDSAEQIDLVPTVASLMDIAIPVNSIGVNLLPYIFYDFRHQSALRVILSLVQNARHFISFLSSNNEALMSCVERSIGVFHRYCLHGRTLQGENEIVVKTCMKALRLTQEDLLARHTFFNLPLIVSTMLISFMTTIFSLIIVVRKHYPSIIHAFLSIFRLNDYQRGSAKDELPKVLRENISSIFPALLLVLQVAMFFASSLVEEEHDVQYFFFTSCLIVIFAMEVMKLLRKGRLQKLLIRESMLDDKIENRRSAFSQRRWQSSGMQLIVSLMLLWIHRFCRSFTEGMRRRWLFEKQNNDVLTLQQREDTLAAIYNRVTSVGSIFAADISQLLKDSAMLCGFANLFAATAMIIFSFMLIRNKVTMGLFSISNNLSIGCLIVTFIFTAINRLNNTALCGYYACCVVYVLCITQVLVWRAFGMAVIQWIALIMRPWLFPLISLEILIGLLMRVLHAHPLVVWFAIGSSFFYTGNSNSLSTVDISVGYVCVSHYEPIIVAMQLFINTYSGPLALFFGWKNAAMLCRCEKILWREYENVEMVGGCDYSGSSYSSLQRLRFRCHDRTRSTTSQEDYIPNRSLTMKNEGCEHNSYKHECTSAIYENDDGDRCFVEYICLAVFSRMSACLLSLLIQRHHLFVWSVFAPKFLYESMHLIVISILMIYKCFSSFYKKRIARDFDYC</sequence>
<dbReference type="InterPro" id="IPR017850">
    <property type="entry name" value="Alkaline_phosphatase_core_sf"/>
</dbReference>
<feature type="transmembrane region" description="Helical" evidence="11">
    <location>
        <begin position="12"/>
        <end position="30"/>
    </location>
</feature>
<evidence type="ECO:0000256" key="7">
    <source>
        <dbReference type="ARBA" id="ARBA00022824"/>
    </source>
</evidence>
<dbReference type="PANTHER" id="PTHR23072:SF0">
    <property type="entry name" value="GPI ETHANOLAMINE PHOSPHATE TRANSFERASE 2"/>
    <property type="match status" value="1"/>
</dbReference>
<comment type="pathway">
    <text evidence="2">Glycolipid biosynthesis; glycosylphosphatidylinositol-anchor biosynthesis.</text>
</comment>